<dbReference type="Gene3D" id="2.60.40.10">
    <property type="entry name" value="Immunoglobulins"/>
    <property type="match status" value="8"/>
</dbReference>
<evidence type="ECO:0000259" key="12">
    <source>
        <dbReference type="PROSITE" id="PS50093"/>
    </source>
</evidence>
<feature type="compositionally biased region" description="Basic and acidic residues" evidence="11">
    <location>
        <begin position="1661"/>
        <end position="1673"/>
    </location>
</feature>
<reference evidence="14" key="2">
    <citation type="submission" date="2020-11" db="EMBL/GenBank/DDBJ databases">
        <authorList>
            <person name="McCartney M.A."/>
            <person name="Auch B."/>
            <person name="Kono T."/>
            <person name="Mallez S."/>
            <person name="Becker A."/>
            <person name="Gohl D.M."/>
            <person name="Silverstein K.A.T."/>
            <person name="Koren S."/>
            <person name="Bechman K.B."/>
            <person name="Herman A."/>
            <person name="Abrahante J.E."/>
            <person name="Garbe J."/>
        </authorList>
    </citation>
    <scope>NUCLEOTIDE SEQUENCE</scope>
    <source>
        <strain evidence="14">Duluth1</strain>
        <tissue evidence="14">Whole animal</tissue>
    </source>
</reference>
<comment type="caution">
    <text evidence="14">The sequence shown here is derived from an EMBL/GenBank/DDBJ whole genome shotgun (WGS) entry which is preliminary data.</text>
</comment>
<evidence type="ECO:0000256" key="7">
    <source>
        <dbReference type="ARBA" id="ARBA00022737"/>
    </source>
</evidence>
<dbReference type="SMART" id="SM00060">
    <property type="entry name" value="FN3"/>
    <property type="match status" value="4"/>
</dbReference>
<dbReference type="InterPro" id="IPR000601">
    <property type="entry name" value="PKD_dom"/>
</dbReference>
<dbReference type="EMBL" id="JAIWYP010000010">
    <property type="protein sequence ID" value="KAH3749759.1"/>
    <property type="molecule type" value="Genomic_DNA"/>
</dbReference>
<feature type="domain" description="VWFA" evidence="13">
    <location>
        <begin position="885"/>
        <end position="1064"/>
    </location>
</feature>
<evidence type="ECO:0000256" key="11">
    <source>
        <dbReference type="SAM" id="MobiDB-lite"/>
    </source>
</evidence>
<dbReference type="FunFam" id="3.40.50.410:FF:000004">
    <property type="entry name" value="collagen alpha-6(VI) chain"/>
    <property type="match status" value="4"/>
</dbReference>
<evidence type="ECO:0000256" key="1">
    <source>
        <dbReference type="ARBA" id="ARBA00004370"/>
    </source>
</evidence>
<evidence type="ECO:0000256" key="3">
    <source>
        <dbReference type="ARBA" id="ARBA00022525"/>
    </source>
</evidence>
<evidence type="ECO:0000256" key="4">
    <source>
        <dbReference type="ARBA" id="ARBA00022530"/>
    </source>
</evidence>
<feature type="region of interest" description="Disordered" evidence="11">
    <location>
        <begin position="1659"/>
        <end position="1680"/>
    </location>
</feature>
<dbReference type="PANTHER" id="PTHR24020:SF84">
    <property type="entry name" value="VWFA DOMAIN-CONTAINING PROTEIN"/>
    <property type="match status" value="1"/>
</dbReference>
<evidence type="ECO:0000313" key="14">
    <source>
        <dbReference type="EMBL" id="KAH3749759.1"/>
    </source>
</evidence>
<dbReference type="InterPro" id="IPR050525">
    <property type="entry name" value="ECM_Assembly_Org"/>
</dbReference>
<feature type="domain" description="VWFA" evidence="13">
    <location>
        <begin position="224"/>
        <end position="399"/>
    </location>
</feature>
<feature type="domain" description="PKD" evidence="12">
    <location>
        <begin position="430"/>
        <end position="501"/>
    </location>
</feature>
<dbReference type="InterPro" id="IPR013783">
    <property type="entry name" value="Ig-like_fold"/>
</dbReference>
<protein>
    <submittedName>
        <fullName evidence="14">Uncharacterized protein</fullName>
    </submittedName>
</protein>
<keyword evidence="3" id="KW-0964">Secreted</keyword>
<reference evidence="14" key="1">
    <citation type="journal article" date="2019" name="bioRxiv">
        <title>The Genome of the Zebra Mussel, Dreissena polymorpha: A Resource for Invasive Species Research.</title>
        <authorList>
            <person name="McCartney M.A."/>
            <person name="Auch B."/>
            <person name="Kono T."/>
            <person name="Mallez S."/>
            <person name="Zhang Y."/>
            <person name="Obille A."/>
            <person name="Becker A."/>
            <person name="Abrahante J.E."/>
            <person name="Garbe J."/>
            <person name="Badalamenti J.P."/>
            <person name="Herman A."/>
            <person name="Mangelson H."/>
            <person name="Liachko I."/>
            <person name="Sullivan S."/>
            <person name="Sone E.D."/>
            <person name="Koren S."/>
            <person name="Silverstein K.A.T."/>
            <person name="Beckman K.B."/>
            <person name="Gohl D.M."/>
        </authorList>
    </citation>
    <scope>NUCLEOTIDE SEQUENCE</scope>
    <source>
        <strain evidence="14">Duluth1</strain>
        <tissue evidence="14">Whole animal</tissue>
    </source>
</reference>
<dbReference type="Pfam" id="PF00092">
    <property type="entry name" value="VWA"/>
    <property type="match status" value="5"/>
</dbReference>
<dbReference type="PROSITE" id="PS50234">
    <property type="entry name" value="VWFA"/>
    <property type="match status" value="5"/>
</dbReference>
<dbReference type="InterPro" id="IPR002035">
    <property type="entry name" value="VWF_A"/>
</dbReference>
<evidence type="ECO:0000256" key="2">
    <source>
        <dbReference type="ARBA" id="ARBA00004498"/>
    </source>
</evidence>
<keyword evidence="10" id="KW-0325">Glycoprotein</keyword>
<dbReference type="CDD" id="cd01450">
    <property type="entry name" value="vWFA_subfamily_ECM"/>
    <property type="match status" value="3"/>
</dbReference>
<keyword evidence="5" id="KW-0812">Transmembrane</keyword>
<dbReference type="InterPro" id="IPR022409">
    <property type="entry name" value="PKD/Chitinase_dom"/>
</dbReference>
<evidence type="ECO:0000256" key="8">
    <source>
        <dbReference type="ARBA" id="ARBA00022989"/>
    </source>
</evidence>
<proteinExistence type="predicted"/>
<dbReference type="Gene3D" id="3.40.50.410">
    <property type="entry name" value="von Willebrand factor, type A domain"/>
    <property type="match status" value="5"/>
</dbReference>
<feature type="domain" description="VWFA" evidence="13">
    <location>
        <begin position="19"/>
        <end position="194"/>
    </location>
</feature>
<keyword evidence="6" id="KW-0732">Signal</keyword>
<feature type="domain" description="PKD" evidence="12">
    <location>
        <begin position="613"/>
        <end position="689"/>
    </location>
</feature>
<keyword evidence="7" id="KW-0677">Repeat</keyword>
<dbReference type="SUPFAM" id="SSF53300">
    <property type="entry name" value="vWA-like"/>
    <property type="match status" value="5"/>
</dbReference>
<evidence type="ECO:0000313" key="15">
    <source>
        <dbReference type="Proteomes" id="UP000828390"/>
    </source>
</evidence>
<dbReference type="CDD" id="cd01472">
    <property type="entry name" value="vWA_collagen"/>
    <property type="match status" value="1"/>
</dbReference>
<dbReference type="SMART" id="SM00327">
    <property type="entry name" value="VWA"/>
    <property type="match status" value="4"/>
</dbReference>
<comment type="subcellular location">
    <subcellularLocation>
        <location evidence="1">Membrane</location>
    </subcellularLocation>
    <subcellularLocation>
        <location evidence="2">Secreted</location>
        <location evidence="2">Extracellular space</location>
        <location evidence="2">Extracellular matrix</location>
    </subcellularLocation>
</comment>
<dbReference type="PROSITE" id="PS50093">
    <property type="entry name" value="PKD"/>
    <property type="match status" value="3"/>
</dbReference>
<dbReference type="Proteomes" id="UP000828390">
    <property type="component" value="Unassembled WGS sequence"/>
</dbReference>
<dbReference type="SUPFAM" id="SSF49299">
    <property type="entry name" value="PKD domain"/>
    <property type="match status" value="8"/>
</dbReference>
<evidence type="ECO:0000256" key="9">
    <source>
        <dbReference type="ARBA" id="ARBA00023136"/>
    </source>
</evidence>
<feature type="domain" description="PKD" evidence="12">
    <location>
        <begin position="797"/>
        <end position="873"/>
    </location>
</feature>
<dbReference type="InterPro" id="IPR003961">
    <property type="entry name" value="FN3_dom"/>
</dbReference>
<feature type="domain" description="VWFA" evidence="13">
    <location>
        <begin position="1095"/>
        <end position="1270"/>
    </location>
</feature>
<name>A0A9D4DI71_DREPO</name>
<dbReference type="InterPro" id="IPR036465">
    <property type="entry name" value="vWFA_dom_sf"/>
</dbReference>
<keyword evidence="9" id="KW-0472">Membrane</keyword>
<feature type="domain" description="VWFA" evidence="13">
    <location>
        <begin position="1568"/>
        <end position="1680"/>
    </location>
</feature>
<keyword evidence="8" id="KW-1133">Transmembrane helix</keyword>
<evidence type="ECO:0000259" key="13">
    <source>
        <dbReference type="PROSITE" id="PS50234"/>
    </source>
</evidence>
<evidence type="ECO:0000256" key="6">
    <source>
        <dbReference type="ARBA" id="ARBA00022729"/>
    </source>
</evidence>
<evidence type="ECO:0000256" key="10">
    <source>
        <dbReference type="ARBA" id="ARBA00023180"/>
    </source>
</evidence>
<dbReference type="PANTHER" id="PTHR24020">
    <property type="entry name" value="COLLAGEN ALPHA"/>
    <property type="match status" value="1"/>
</dbReference>
<evidence type="ECO:0000256" key="5">
    <source>
        <dbReference type="ARBA" id="ARBA00022692"/>
    </source>
</evidence>
<accession>A0A9D4DI71</accession>
<gene>
    <name evidence="14" type="ORF">DPMN_184270</name>
</gene>
<dbReference type="SMART" id="SM00089">
    <property type="entry name" value="PKD"/>
    <property type="match status" value="8"/>
</dbReference>
<dbReference type="CDD" id="cd00146">
    <property type="entry name" value="PKD"/>
    <property type="match status" value="6"/>
</dbReference>
<dbReference type="InterPro" id="IPR035986">
    <property type="entry name" value="PKD_dom_sf"/>
</dbReference>
<keyword evidence="4" id="KW-0272">Extracellular matrix</keyword>
<feature type="non-terminal residue" evidence="14">
    <location>
        <position position="1680"/>
    </location>
</feature>
<keyword evidence="15" id="KW-1185">Reference proteome</keyword>
<dbReference type="Pfam" id="PF22352">
    <property type="entry name" value="K319L-like_PKD"/>
    <property type="match status" value="8"/>
</dbReference>
<organism evidence="14 15">
    <name type="scientific">Dreissena polymorpha</name>
    <name type="common">Zebra mussel</name>
    <name type="synonym">Mytilus polymorpha</name>
    <dbReference type="NCBI Taxonomy" id="45954"/>
    <lineage>
        <taxon>Eukaryota</taxon>
        <taxon>Metazoa</taxon>
        <taxon>Spiralia</taxon>
        <taxon>Lophotrochozoa</taxon>
        <taxon>Mollusca</taxon>
        <taxon>Bivalvia</taxon>
        <taxon>Autobranchia</taxon>
        <taxon>Heteroconchia</taxon>
        <taxon>Euheterodonta</taxon>
        <taxon>Imparidentia</taxon>
        <taxon>Neoheterodontei</taxon>
        <taxon>Myida</taxon>
        <taxon>Dreissenoidea</taxon>
        <taxon>Dreissenidae</taxon>
        <taxon>Dreissena</taxon>
    </lineage>
</organism>
<sequence length="1680" mass="184140">SRTTTLAPLKSKCGLATVDVVIIIDASTSVTEANFKKMLDFVKDIVQSGDIDSGDVRVGVVIYSTEVDVQFHLNQYTTEADVVAAIDKIPYIYGSTNTADALKTMHEQMFVTSRGDRPEVDNVAIVLTDGVSNINSRRTIPESEAARNKGIEVYVIGISLTDIREVEGMASIPKTKYLYNVQKFEQLKGLEEDIFGGEPGTDCGKKPVMTTPKPEPKCGLSKVDAVIILDASTSVTEPNYKKMLKFCKDIVDKADIDSGSVRIGVVIYSTDVEIQFHLNQYRTADEVKAAIDKIPYIYGSTNSADALKTMHNTMFTAANGDRPDVDNIAFMVTDGVSNINSRRTIPEAEAARNKGIRVYAIGIGLSDTRELDGMGSEPKSENVFNVKQFDELNDVIEKIFGGDSSACAPDLPPVANAGSDIERRFPVALITLDGRASSDDKAVVKYTWTLQDGTRLRTWSTSTVNLDNQPVGVYTFTLTVEDEKGQSDNDTVRVTVLAQDVPPNANAGDDITIQLPRNYVELNGGRSSDDVKIVDYSWALTSGKRGAMVMEGNRKANVNVRNLEEGAYTFTLTVRDELGQTDDDSVNIVVKAQDIPPKANAGSDVTVQLPDDTVTLDGSRSSDDVAIVNYSWTLLDGEADGLGFEGEFTERLTVKNLRPGNYTFSLSVYDELGQVDDDTVVVNVKARDNPPVANAGSDVTIQLPVNSVTLDGSRSTDDNGVARYLWSGDRRVRLADVNSVRPLVEGLVEGVYRFNLTVFDALGQADEDYVDVTVRAADKPPNAVAGEDIVITLPRNSVTLDGSRSSDDVGIVRYRWRLSDGDERAVTMRGDRTSVLQLTDLRPGAYTFSLTVVDAKGQNDVDNVTVIVQPAPTTPQPACGLAATDLVFVVDASTSVTEANFQKQLLFMKSIVEYADIDSGSVRVGALIYSTEVEVQFFLNQYTTKQAVLEAVSKIPYIYGSTNTADGLKVMRDQLFSFRNGDRDDATNVAMVITDGVSNINSRRTIPEAQQSRDVGIHIYAIGIGLTDTRELEAMASEPSASNTFAVSDFTELQGLEKRIFQSICKETPAPATTTIMTTTPAPVVEKPCGLAKTDLVFILDASTSVTDANFQKMRDFLKEFLSNADIDSGSIRVGINLYSTDVEVQFHLNRYTTSRDVMAAVDRIPYIYGSTNTADALKSMSEVMFTPANGDRPDAPNVCILLTDGVSNINSRRTIPEAEAARAKGIHMYVIGIALQDTREVDAIATPPAADNSFHVETFDQLKGLHKTIFSASCPEDAPPVANAGADQTIQLPDNSVNLDGSRSTDDVRIITYRWRLTSGDDRGVRLTGDRTPRLNVNGLKEGEYVFQLTVEDGKEQLSNDEVRVFVQAVPDAPPVANAGPDQTLQLPTNRAILDGTRSTDDVRIVTYNWKLKSGDDSGVRMTGDRTPRLSVEGLKEGEYVFTLTVSDGKEQLSTDEARIVVQAEPNAPPVANAGPDQTIRLPVDNVVLDGSKSTDDKRIVTYRWKLTTGDSRGVRLTGDRTPRLSVAGLKEGEYVFQLEVSDQNELLDYDEARVVVQRAPRVTGYDVIFVLDSSVTPEHFRWMINYTRDAVRQMNIDDEEFRVGYLIYSNTGYKQFDLKDHLTKADVQAAVNRVVYRPGTKNTAAALKHVRTKMFTPENGDRGFRQELHHPFDRKRHE</sequence>
<dbReference type="PRINTS" id="PR00453">
    <property type="entry name" value="VWFADOMAIN"/>
</dbReference>
<dbReference type="FunFam" id="2.60.40.10:FF:000061">
    <property type="entry name" value="Dyslexia-associated protein KIAA0319 homolog"/>
    <property type="match status" value="6"/>
</dbReference>
<dbReference type="GO" id="GO:0016020">
    <property type="term" value="C:membrane"/>
    <property type="evidence" value="ECO:0007669"/>
    <property type="project" value="UniProtKB-SubCell"/>
</dbReference>